<organism evidence="2 3">
    <name type="scientific">Methylocystis echinoides</name>
    <dbReference type="NCBI Taxonomy" id="29468"/>
    <lineage>
        <taxon>Bacteria</taxon>
        <taxon>Pseudomonadati</taxon>
        <taxon>Pseudomonadota</taxon>
        <taxon>Alphaproteobacteria</taxon>
        <taxon>Hyphomicrobiales</taxon>
        <taxon>Methylocystaceae</taxon>
        <taxon>Methylocystis</taxon>
    </lineage>
</organism>
<evidence type="ECO:0000313" key="3">
    <source>
        <dbReference type="Proteomes" id="UP001144323"/>
    </source>
</evidence>
<dbReference type="Proteomes" id="UP001144323">
    <property type="component" value="Unassembled WGS sequence"/>
</dbReference>
<accession>A0A9W6GXN3</accession>
<feature type="transmembrane region" description="Helical" evidence="1">
    <location>
        <begin position="6"/>
        <end position="26"/>
    </location>
</feature>
<dbReference type="Pfam" id="PF14023">
    <property type="entry name" value="Bestrophin-like"/>
    <property type="match status" value="1"/>
</dbReference>
<evidence type="ECO:0008006" key="4">
    <source>
        <dbReference type="Google" id="ProtNLM"/>
    </source>
</evidence>
<keyword evidence="3" id="KW-1185">Reference proteome</keyword>
<reference evidence="2" key="1">
    <citation type="journal article" date="2023" name="Int. J. Syst. Evol. Microbiol.">
        <title>Methylocystis iwaonis sp. nov., a type II methane-oxidizing bacterium from surface soil of a rice paddy field in Japan, and emended description of the genus Methylocystis (ex Whittenbury et al. 1970) Bowman et al. 1993.</title>
        <authorList>
            <person name="Kaise H."/>
            <person name="Sawadogo J.B."/>
            <person name="Alam M.S."/>
            <person name="Ueno C."/>
            <person name="Dianou D."/>
            <person name="Shinjo R."/>
            <person name="Asakawa S."/>
        </authorList>
    </citation>
    <scope>NUCLEOTIDE SEQUENCE</scope>
    <source>
        <strain evidence="2">LMG27198</strain>
    </source>
</reference>
<feature type="transmembrane region" description="Helical" evidence="1">
    <location>
        <begin position="207"/>
        <end position="226"/>
    </location>
</feature>
<dbReference type="AlphaFoldDB" id="A0A9W6GXN3"/>
<comment type="caution">
    <text evidence="2">The sequence shown here is derived from an EMBL/GenBank/DDBJ whole genome shotgun (WGS) entry which is preliminary data.</text>
</comment>
<feature type="transmembrane region" description="Helical" evidence="1">
    <location>
        <begin position="178"/>
        <end position="200"/>
    </location>
</feature>
<feature type="transmembrane region" description="Helical" evidence="1">
    <location>
        <begin position="47"/>
        <end position="67"/>
    </location>
</feature>
<protein>
    <recommendedName>
        <fullName evidence="4">DUF4239 domain-containing protein</fullName>
    </recommendedName>
</protein>
<sequence length="262" mass="28838">MNPLSISILSFIVFMASSVGGLWLAHRLPETEMTDRNRDLIKEARRMLVALASLTLGLIIASATTSFEQRSNEVDDSASKIIALDSTLAKYGPEALESRDLLREIVRRGIERIEVAAVEGFNTEKTRSGIGINRLQLKLLQLAPRDERQTWLRSNALGLANDLGAYRWLHYSGSDGRIQWPFLAILIFWLCGVFVSYGAVAPRNATAVGTMTVVALCMAMAIHLTLDLDTPNRGLIRMSASPLRLALDQVGPLEPVQAPSPR</sequence>
<name>A0A9W6GXN3_9HYPH</name>
<dbReference type="EMBL" id="BSEC01000001">
    <property type="protein sequence ID" value="GLI94991.1"/>
    <property type="molecule type" value="Genomic_DNA"/>
</dbReference>
<keyword evidence="1" id="KW-1133">Transmembrane helix</keyword>
<gene>
    <name evidence="2" type="ORF">LMG27198_39830</name>
</gene>
<dbReference type="RefSeq" id="WP_281805300.1">
    <property type="nucleotide sequence ID" value="NZ_BSEC01000001.1"/>
</dbReference>
<proteinExistence type="predicted"/>
<dbReference type="InterPro" id="IPR025333">
    <property type="entry name" value="DUF4239"/>
</dbReference>
<evidence type="ECO:0000313" key="2">
    <source>
        <dbReference type="EMBL" id="GLI94991.1"/>
    </source>
</evidence>
<keyword evidence="1" id="KW-0812">Transmembrane</keyword>
<keyword evidence="1" id="KW-0472">Membrane</keyword>
<evidence type="ECO:0000256" key="1">
    <source>
        <dbReference type="SAM" id="Phobius"/>
    </source>
</evidence>